<dbReference type="FunCoup" id="Q19159">
    <property type="interactions" value="915"/>
</dbReference>
<dbReference type="AlphaFoldDB" id="Q19159"/>
<keyword evidence="2" id="KW-0732">Signal</keyword>
<dbReference type="EMBL" id="BX284604">
    <property type="protein sequence ID" value="CAA93485.2"/>
    <property type="molecule type" value="Genomic_DNA"/>
</dbReference>
<dbReference type="eggNOG" id="ENOG502TEK3">
    <property type="taxonomic scope" value="Eukaryota"/>
</dbReference>
<evidence type="ECO:0000256" key="2">
    <source>
        <dbReference type="SAM" id="SignalP"/>
    </source>
</evidence>
<dbReference type="AGR" id="WB:WBGene00008553"/>
<keyword evidence="1" id="KW-0472">Membrane</keyword>
<evidence type="ECO:0000313" key="4">
    <source>
        <dbReference type="Proteomes" id="UP000001940"/>
    </source>
</evidence>
<accession>Q19159</accession>
<dbReference type="CTD" id="184137"/>
<name>Q19159_CAEEL</name>
<keyword evidence="4" id="KW-1185">Reference proteome</keyword>
<dbReference type="KEGG" id="cel:CELE_F07C6.2"/>
<dbReference type="RefSeq" id="NP_502439.2">
    <property type="nucleotide sequence ID" value="NM_070038.3"/>
</dbReference>
<protein>
    <submittedName>
        <fullName evidence="3">Uncharacterized protein</fullName>
    </submittedName>
</protein>
<dbReference type="UCSC" id="F07C6.2">
    <property type="organism name" value="c. elegans"/>
</dbReference>
<evidence type="ECO:0000313" key="3">
    <source>
        <dbReference type="EMBL" id="CAA93485.2"/>
    </source>
</evidence>
<organism evidence="3 4">
    <name type="scientific">Caenorhabditis elegans</name>
    <dbReference type="NCBI Taxonomy" id="6239"/>
    <lineage>
        <taxon>Eukaryota</taxon>
        <taxon>Metazoa</taxon>
        <taxon>Ecdysozoa</taxon>
        <taxon>Nematoda</taxon>
        <taxon>Chromadorea</taxon>
        <taxon>Rhabditida</taxon>
        <taxon>Rhabditina</taxon>
        <taxon>Rhabditomorpha</taxon>
        <taxon>Rhabditoidea</taxon>
        <taxon>Rhabditidae</taxon>
        <taxon>Peloderinae</taxon>
        <taxon>Caenorhabditis</taxon>
    </lineage>
</organism>
<proteinExistence type="predicted"/>
<dbReference type="PaxDb" id="6239-F07C6.2"/>
<dbReference type="OMA" id="RTETMAR"/>
<gene>
    <name evidence="3" type="ORF">CELE_F07C6.2</name>
    <name evidence="3 5" type="ORF">F07C6.2</name>
</gene>
<reference evidence="3 4" key="1">
    <citation type="journal article" date="1998" name="Science">
        <title>Genome sequence of the nematode C. elegans: a platform for investigating biology.</title>
        <authorList>
            <consortium name="The C. elegans sequencing consortium"/>
            <person name="Sulson J.E."/>
            <person name="Waterston R."/>
        </authorList>
    </citation>
    <scope>NUCLEOTIDE SEQUENCE [LARGE SCALE GENOMIC DNA]</scope>
    <source>
        <strain evidence="3 4">Bristol N2</strain>
    </source>
</reference>
<dbReference type="STRING" id="6239.F07C6.2.1"/>
<keyword evidence="1" id="KW-0812">Transmembrane</keyword>
<dbReference type="SMR" id="Q19159"/>
<keyword evidence="1" id="KW-1133">Transmembrane helix</keyword>
<dbReference type="OrthoDB" id="5824031at2759"/>
<dbReference type="WormBase" id="F07C6.2">
    <property type="protein sequence ID" value="CE42092"/>
    <property type="gene ID" value="WBGene00008553"/>
</dbReference>
<feature type="transmembrane region" description="Helical" evidence="1">
    <location>
        <begin position="35"/>
        <end position="63"/>
    </location>
</feature>
<evidence type="ECO:0000256" key="1">
    <source>
        <dbReference type="SAM" id="Phobius"/>
    </source>
</evidence>
<feature type="signal peptide" evidence="2">
    <location>
        <begin position="1"/>
        <end position="26"/>
    </location>
</feature>
<dbReference type="GeneID" id="184137"/>
<sequence>MNIQAIICSFVLGIGLVLICTSTNTADEDSDFTKTTFLVLFIVGCVMTLIGGLGYFYTIYEVLQRAHKKFRERQLRKLEQQVVRRRTETMARTRTIALTMEREKAMSMNGGGPPV</sequence>
<evidence type="ECO:0000313" key="5">
    <source>
        <dbReference type="WormBase" id="F07C6.2"/>
    </source>
</evidence>
<dbReference type="Bgee" id="WBGene00008553">
    <property type="expression patterns" value="Expressed in larva and 2 other cell types or tissues"/>
</dbReference>
<dbReference type="Proteomes" id="UP000001940">
    <property type="component" value="Chromosome IV"/>
</dbReference>
<dbReference type="HOGENOM" id="CLU_2308574_0_0_1"/>
<feature type="chain" id="PRO_5004187191" evidence="2">
    <location>
        <begin position="27"/>
        <end position="115"/>
    </location>
</feature>
<dbReference type="InParanoid" id="Q19159"/>